<evidence type="ECO:0000313" key="2">
    <source>
        <dbReference type="Proteomes" id="UP000554482"/>
    </source>
</evidence>
<gene>
    <name evidence="1" type="ORF">FRX31_023966</name>
</gene>
<evidence type="ECO:0000313" key="1">
    <source>
        <dbReference type="EMBL" id="KAF5186448.1"/>
    </source>
</evidence>
<name>A0A7J6VPI0_THATH</name>
<dbReference type="AlphaFoldDB" id="A0A7J6VPI0"/>
<protein>
    <submittedName>
        <fullName evidence="1">Uncharacterized protein</fullName>
    </submittedName>
</protein>
<sequence>MGSEDVATQLSVRSGNCKFCYSHLRAPEHHFLHRNFAKQVGTFLMLDNATISEKHLEELSEDPHFQELVINWDMIITPQYSLDVYPYW</sequence>
<dbReference type="EMBL" id="JABWDY010029285">
    <property type="protein sequence ID" value="KAF5186448.1"/>
    <property type="molecule type" value="Genomic_DNA"/>
</dbReference>
<keyword evidence="2" id="KW-1185">Reference proteome</keyword>
<reference evidence="1 2" key="1">
    <citation type="submission" date="2020-06" db="EMBL/GenBank/DDBJ databases">
        <title>Transcriptomic and genomic resources for Thalictrum thalictroides and T. hernandezii: Facilitating candidate gene discovery in an emerging model plant lineage.</title>
        <authorList>
            <person name="Arias T."/>
            <person name="Riano-Pachon D.M."/>
            <person name="Di Stilio V.S."/>
        </authorList>
    </citation>
    <scope>NUCLEOTIDE SEQUENCE [LARGE SCALE GENOMIC DNA]</scope>
    <source>
        <strain evidence="2">cv. WT478/WT964</strain>
        <tissue evidence="1">Leaves</tissue>
    </source>
</reference>
<dbReference type="Proteomes" id="UP000554482">
    <property type="component" value="Unassembled WGS sequence"/>
</dbReference>
<organism evidence="1 2">
    <name type="scientific">Thalictrum thalictroides</name>
    <name type="common">Rue-anemone</name>
    <name type="synonym">Anemone thalictroides</name>
    <dbReference type="NCBI Taxonomy" id="46969"/>
    <lineage>
        <taxon>Eukaryota</taxon>
        <taxon>Viridiplantae</taxon>
        <taxon>Streptophyta</taxon>
        <taxon>Embryophyta</taxon>
        <taxon>Tracheophyta</taxon>
        <taxon>Spermatophyta</taxon>
        <taxon>Magnoliopsida</taxon>
        <taxon>Ranunculales</taxon>
        <taxon>Ranunculaceae</taxon>
        <taxon>Thalictroideae</taxon>
        <taxon>Thalictrum</taxon>
    </lineage>
</organism>
<proteinExistence type="predicted"/>
<accession>A0A7J6VPI0</accession>
<comment type="caution">
    <text evidence="1">The sequence shown here is derived from an EMBL/GenBank/DDBJ whole genome shotgun (WGS) entry which is preliminary data.</text>
</comment>